<dbReference type="SUPFAM" id="SSF50685">
    <property type="entry name" value="Barwin-like endoglucanases"/>
    <property type="match status" value="1"/>
</dbReference>
<gene>
    <name evidence="4" type="primary">rlpA</name>
    <name evidence="9" type="ORF">C7446_1349</name>
</gene>
<dbReference type="PANTHER" id="PTHR34183">
    <property type="entry name" value="ENDOLYTIC PEPTIDOGLYCAN TRANSGLYCOSYLASE RLPA"/>
    <property type="match status" value="1"/>
</dbReference>
<dbReference type="Pfam" id="PF05036">
    <property type="entry name" value="SPOR"/>
    <property type="match status" value="1"/>
</dbReference>
<dbReference type="InterPro" id="IPR009009">
    <property type="entry name" value="RlpA-like_DPBB"/>
</dbReference>
<keyword evidence="2 4" id="KW-0456">Lyase</keyword>
<evidence type="ECO:0000256" key="7">
    <source>
        <dbReference type="SAM" id="SignalP"/>
    </source>
</evidence>
<sequence>MMGSRSAWLSSVLCLLLAGCAGSGGGVQGGGATKGGGNGDGGRYSQSQDGYPDGAIDVSEVPDAVPKVEPRSASGNRSTYSVWGQTYHVMQSADDYSAVGKASFYGTKFHGYATASGEEYSMYRMTAAHKTLPLPTYARVTNLANQRHVIVKVNDRGPFHEDRLIDLSYAAAARLDMLDQGTARVRVTAIDPVAWQRRHEGASSPGRAVADSRQNDGAQSSVTAAVRTGREEQTPRSATPEGNAANDTREAHAQVATSPGASGRAGAGGKSAGDSPLYLQVAALSSRAGAEALKARLESRLNQPVRISRHAALHRVQVGPLSDPIMAESVRSELRDAGFDQGYIVSVND</sequence>
<comment type="caution">
    <text evidence="9">The sequence shown here is derived from an EMBL/GenBank/DDBJ whole genome shotgun (WGS) entry which is preliminary data.</text>
</comment>
<evidence type="ECO:0000256" key="2">
    <source>
        <dbReference type="ARBA" id="ARBA00023239"/>
    </source>
</evidence>
<evidence type="ECO:0000256" key="1">
    <source>
        <dbReference type="ARBA" id="ARBA00022729"/>
    </source>
</evidence>
<dbReference type="InterPro" id="IPR007730">
    <property type="entry name" value="SPOR-like_dom"/>
</dbReference>
<reference evidence="9 10" key="1">
    <citation type="submission" date="2018-10" db="EMBL/GenBank/DDBJ databases">
        <title>Genomic Encyclopedia of Type Strains, Phase IV (KMG-IV): sequencing the most valuable type-strain genomes for metagenomic binning, comparative biology and taxonomic classification.</title>
        <authorList>
            <person name="Goeker M."/>
        </authorList>
    </citation>
    <scope>NUCLEOTIDE SEQUENCE [LARGE SCALE GENOMIC DNA]</scope>
    <source>
        <strain evidence="9 10">DSM 23229</strain>
    </source>
</reference>
<feature type="domain" description="SPOR" evidence="8">
    <location>
        <begin position="271"/>
        <end position="347"/>
    </location>
</feature>
<keyword evidence="4" id="KW-0564">Palmitate</keyword>
<name>A0A420WZ05_9GAMM</name>
<keyword evidence="4" id="KW-0472">Membrane</keyword>
<dbReference type="InterPro" id="IPR036908">
    <property type="entry name" value="RlpA-like_sf"/>
</dbReference>
<keyword evidence="4" id="KW-1003">Cell membrane</keyword>
<dbReference type="SUPFAM" id="SSF110997">
    <property type="entry name" value="Sporulation related repeat"/>
    <property type="match status" value="1"/>
</dbReference>
<protein>
    <recommendedName>
        <fullName evidence="4">Endolytic peptidoglycan transglycosylase RlpA</fullName>
        <ecNumber evidence="4">4.2.2.-</ecNumber>
    </recommendedName>
</protein>
<keyword evidence="10" id="KW-1185">Reference proteome</keyword>
<evidence type="ECO:0000256" key="4">
    <source>
        <dbReference type="HAMAP-Rule" id="MF_02071"/>
    </source>
</evidence>
<feature type="compositionally biased region" description="Gly residues" evidence="6">
    <location>
        <begin position="32"/>
        <end position="42"/>
    </location>
</feature>
<dbReference type="NCBIfam" id="TIGR00413">
    <property type="entry name" value="rlpA"/>
    <property type="match status" value="1"/>
</dbReference>
<dbReference type="PROSITE" id="PS51724">
    <property type="entry name" value="SPOR"/>
    <property type="match status" value="1"/>
</dbReference>
<evidence type="ECO:0000259" key="8">
    <source>
        <dbReference type="PROSITE" id="PS51724"/>
    </source>
</evidence>
<dbReference type="AlphaFoldDB" id="A0A420WZ05"/>
<dbReference type="GO" id="GO:0071555">
    <property type="term" value="P:cell wall organization"/>
    <property type="evidence" value="ECO:0007669"/>
    <property type="project" value="UniProtKB-KW"/>
</dbReference>
<feature type="region of interest" description="Disordered" evidence="6">
    <location>
        <begin position="32"/>
        <end position="57"/>
    </location>
</feature>
<evidence type="ECO:0000256" key="5">
    <source>
        <dbReference type="RuleBase" id="RU003495"/>
    </source>
</evidence>
<comment type="function">
    <text evidence="4">Lytic transglycosylase with a strong preference for naked glycan strands that lack stem peptides.</text>
</comment>
<feature type="signal peptide" evidence="7">
    <location>
        <begin position="1"/>
        <end position="23"/>
    </location>
</feature>
<dbReference type="InterPro" id="IPR012997">
    <property type="entry name" value="RplA"/>
</dbReference>
<feature type="region of interest" description="Disordered" evidence="6">
    <location>
        <begin position="198"/>
        <end position="272"/>
    </location>
</feature>
<dbReference type="InterPro" id="IPR036680">
    <property type="entry name" value="SPOR-like_sf"/>
</dbReference>
<dbReference type="Gene3D" id="3.30.70.1070">
    <property type="entry name" value="Sporulation related repeat"/>
    <property type="match status" value="1"/>
</dbReference>
<dbReference type="EMBL" id="RBIN01000003">
    <property type="protein sequence ID" value="RKR06406.1"/>
    <property type="molecule type" value="Genomic_DNA"/>
</dbReference>
<dbReference type="PROSITE" id="PS51257">
    <property type="entry name" value="PROKAR_LIPOPROTEIN"/>
    <property type="match status" value="1"/>
</dbReference>
<dbReference type="Gene3D" id="2.40.40.10">
    <property type="entry name" value="RlpA-like domain"/>
    <property type="match status" value="1"/>
</dbReference>
<evidence type="ECO:0000256" key="6">
    <source>
        <dbReference type="SAM" id="MobiDB-lite"/>
    </source>
</evidence>
<comment type="similarity">
    <text evidence="4 5">Belongs to the RlpA family.</text>
</comment>
<keyword evidence="1 7" id="KW-0732">Signal</keyword>
<dbReference type="GO" id="GO:0005886">
    <property type="term" value="C:plasma membrane"/>
    <property type="evidence" value="ECO:0007669"/>
    <property type="project" value="UniProtKB-SubCell"/>
</dbReference>
<comment type="subcellular location">
    <subcellularLocation>
        <location evidence="4">Cell membrane</location>
        <topology evidence="4">Lipid-anchor</topology>
    </subcellularLocation>
</comment>
<dbReference type="HAMAP" id="MF_02071">
    <property type="entry name" value="RlpA"/>
    <property type="match status" value="1"/>
</dbReference>
<dbReference type="FunFam" id="2.40.40.10:FF:000003">
    <property type="entry name" value="Endolytic peptidoglycan transglycosylase RlpA"/>
    <property type="match status" value="1"/>
</dbReference>
<dbReference type="Proteomes" id="UP000281975">
    <property type="component" value="Unassembled WGS sequence"/>
</dbReference>
<organism evidence="9 10">
    <name type="scientific">Kushneria sinocarnis</name>
    <dbReference type="NCBI Taxonomy" id="595502"/>
    <lineage>
        <taxon>Bacteria</taxon>
        <taxon>Pseudomonadati</taxon>
        <taxon>Pseudomonadota</taxon>
        <taxon>Gammaproteobacteria</taxon>
        <taxon>Oceanospirillales</taxon>
        <taxon>Halomonadaceae</taxon>
        <taxon>Kushneria</taxon>
    </lineage>
</organism>
<dbReference type="PANTHER" id="PTHR34183:SF1">
    <property type="entry name" value="ENDOLYTIC PEPTIDOGLYCAN TRANSGLYCOSYLASE RLPA"/>
    <property type="match status" value="1"/>
</dbReference>
<dbReference type="CDD" id="cd22268">
    <property type="entry name" value="DPBB_RlpA-like"/>
    <property type="match status" value="1"/>
</dbReference>
<dbReference type="Pfam" id="PF03330">
    <property type="entry name" value="DPBB_1"/>
    <property type="match status" value="1"/>
</dbReference>
<dbReference type="RefSeq" id="WP_342768351.1">
    <property type="nucleotide sequence ID" value="NZ_RBIN01000003.1"/>
</dbReference>
<feature type="chain" id="PRO_5019599259" description="Endolytic peptidoglycan transglycosylase RlpA" evidence="7">
    <location>
        <begin position="24"/>
        <end position="349"/>
    </location>
</feature>
<dbReference type="GO" id="GO:0042834">
    <property type="term" value="F:peptidoglycan binding"/>
    <property type="evidence" value="ECO:0007669"/>
    <property type="project" value="InterPro"/>
</dbReference>
<evidence type="ECO:0000256" key="3">
    <source>
        <dbReference type="ARBA" id="ARBA00023316"/>
    </source>
</evidence>
<keyword evidence="4 9" id="KW-0449">Lipoprotein</keyword>
<dbReference type="GO" id="GO:0008932">
    <property type="term" value="F:lytic endotransglycosylase activity"/>
    <property type="evidence" value="ECO:0007669"/>
    <property type="project" value="UniProtKB-UniRule"/>
</dbReference>
<keyword evidence="3 4" id="KW-0961">Cell wall biogenesis/degradation</keyword>
<dbReference type="GO" id="GO:0000270">
    <property type="term" value="P:peptidoglycan metabolic process"/>
    <property type="evidence" value="ECO:0007669"/>
    <property type="project" value="UniProtKB-UniRule"/>
</dbReference>
<evidence type="ECO:0000313" key="10">
    <source>
        <dbReference type="Proteomes" id="UP000281975"/>
    </source>
</evidence>
<proteinExistence type="inferred from homology"/>
<dbReference type="GO" id="GO:0009279">
    <property type="term" value="C:cell outer membrane"/>
    <property type="evidence" value="ECO:0007669"/>
    <property type="project" value="TreeGrafter"/>
</dbReference>
<dbReference type="EC" id="4.2.2.-" evidence="4"/>
<evidence type="ECO:0000313" key="9">
    <source>
        <dbReference type="EMBL" id="RKR06406.1"/>
    </source>
</evidence>
<accession>A0A420WZ05</accession>
<dbReference type="InterPro" id="IPR034718">
    <property type="entry name" value="RlpA"/>
</dbReference>